<dbReference type="Proteomes" id="UP000069940">
    <property type="component" value="Unassembled WGS sequence"/>
</dbReference>
<evidence type="ECO:0000313" key="3">
    <source>
        <dbReference type="Proteomes" id="UP000069940"/>
    </source>
</evidence>
<evidence type="ECO:0000313" key="2">
    <source>
        <dbReference type="EnsemblMetazoa" id="AALFPA23_002487.P2353"/>
    </source>
</evidence>
<dbReference type="RefSeq" id="XP_029735278.2">
    <property type="nucleotide sequence ID" value="XM_029879418.2"/>
</dbReference>
<protein>
    <submittedName>
        <fullName evidence="2">Uncharacterized protein</fullName>
    </submittedName>
</protein>
<dbReference type="GeneID" id="115270174"/>
<name>A0ABM1XSQ9_AEDAL</name>
<accession>A0ABM1XSQ9</accession>
<evidence type="ECO:0000256" key="1">
    <source>
        <dbReference type="SAM" id="MobiDB-lite"/>
    </source>
</evidence>
<reference evidence="3" key="1">
    <citation type="journal article" date="2015" name="Proc. Natl. Acad. Sci. U.S.A.">
        <title>Genome sequence of the Asian Tiger mosquito, Aedes albopictus, reveals insights into its biology, genetics, and evolution.</title>
        <authorList>
            <person name="Chen X.G."/>
            <person name="Jiang X."/>
            <person name="Gu J."/>
            <person name="Xu M."/>
            <person name="Wu Y."/>
            <person name="Deng Y."/>
            <person name="Zhang C."/>
            <person name="Bonizzoni M."/>
            <person name="Dermauw W."/>
            <person name="Vontas J."/>
            <person name="Armbruster P."/>
            <person name="Huang X."/>
            <person name="Yang Y."/>
            <person name="Zhang H."/>
            <person name="He W."/>
            <person name="Peng H."/>
            <person name="Liu Y."/>
            <person name="Wu K."/>
            <person name="Chen J."/>
            <person name="Lirakis M."/>
            <person name="Topalis P."/>
            <person name="Van Leeuwen T."/>
            <person name="Hall A.B."/>
            <person name="Jiang X."/>
            <person name="Thorpe C."/>
            <person name="Mueller R.L."/>
            <person name="Sun C."/>
            <person name="Waterhouse R.M."/>
            <person name="Yan G."/>
            <person name="Tu Z.J."/>
            <person name="Fang X."/>
            <person name="James A.A."/>
        </authorList>
    </citation>
    <scope>NUCLEOTIDE SEQUENCE [LARGE SCALE GENOMIC DNA]</scope>
    <source>
        <strain evidence="3">Foshan</strain>
    </source>
</reference>
<feature type="compositionally biased region" description="Polar residues" evidence="1">
    <location>
        <begin position="78"/>
        <end position="126"/>
    </location>
</feature>
<keyword evidence="3" id="KW-1185">Reference proteome</keyword>
<organism evidence="2 3">
    <name type="scientific">Aedes albopictus</name>
    <name type="common">Asian tiger mosquito</name>
    <name type="synonym">Stegomyia albopicta</name>
    <dbReference type="NCBI Taxonomy" id="7160"/>
    <lineage>
        <taxon>Eukaryota</taxon>
        <taxon>Metazoa</taxon>
        <taxon>Ecdysozoa</taxon>
        <taxon>Arthropoda</taxon>
        <taxon>Hexapoda</taxon>
        <taxon>Insecta</taxon>
        <taxon>Pterygota</taxon>
        <taxon>Neoptera</taxon>
        <taxon>Endopterygota</taxon>
        <taxon>Diptera</taxon>
        <taxon>Nematocera</taxon>
        <taxon>Culicoidea</taxon>
        <taxon>Culicidae</taxon>
        <taxon>Culicinae</taxon>
        <taxon>Aedini</taxon>
        <taxon>Aedes</taxon>
        <taxon>Stegomyia</taxon>
    </lineage>
</organism>
<proteinExistence type="predicted"/>
<feature type="region of interest" description="Disordered" evidence="1">
    <location>
        <begin position="71"/>
        <end position="128"/>
    </location>
</feature>
<sequence length="149" mass="16043">MYQAIQPSQHQIITAKSPLLAPVCVKYGGEARNAQRVLIRPLGNNQAQIVARIKTQPDGTTQVIPLVNPHRAPIEPQPIQQGDQAASTQQGTTQRVLHQPVSATSVHDTLTTPGGSQKIFHQQQPSDAAIRSITPKRICIQKGPGSNGK</sequence>
<reference evidence="2" key="2">
    <citation type="submission" date="2025-05" db="UniProtKB">
        <authorList>
            <consortium name="EnsemblMetazoa"/>
        </authorList>
    </citation>
    <scope>IDENTIFICATION</scope>
    <source>
        <strain evidence="2">Foshan</strain>
    </source>
</reference>
<dbReference type="EnsemblMetazoa" id="AALFPA23_002487.R2353">
    <property type="protein sequence ID" value="AALFPA23_002487.P2353"/>
    <property type="gene ID" value="AALFPA23_002487"/>
</dbReference>